<name>A0ABQ8L108_LABRO</name>
<gene>
    <name evidence="1" type="ORF">H4Q32_025743</name>
</gene>
<comment type="caution">
    <text evidence="1">The sequence shown here is derived from an EMBL/GenBank/DDBJ whole genome shotgun (WGS) entry which is preliminary data.</text>
</comment>
<organism evidence="1 2">
    <name type="scientific">Labeo rohita</name>
    <name type="common">Indian major carp</name>
    <name type="synonym">Cyprinus rohita</name>
    <dbReference type="NCBI Taxonomy" id="84645"/>
    <lineage>
        <taxon>Eukaryota</taxon>
        <taxon>Metazoa</taxon>
        <taxon>Chordata</taxon>
        <taxon>Craniata</taxon>
        <taxon>Vertebrata</taxon>
        <taxon>Euteleostomi</taxon>
        <taxon>Actinopterygii</taxon>
        <taxon>Neopterygii</taxon>
        <taxon>Teleostei</taxon>
        <taxon>Ostariophysi</taxon>
        <taxon>Cypriniformes</taxon>
        <taxon>Cyprinidae</taxon>
        <taxon>Labeoninae</taxon>
        <taxon>Labeonini</taxon>
        <taxon>Labeo</taxon>
    </lineage>
</organism>
<dbReference type="EMBL" id="JACTAM010002658">
    <property type="protein sequence ID" value="KAI2644024.1"/>
    <property type="molecule type" value="Genomic_DNA"/>
</dbReference>
<dbReference type="Proteomes" id="UP000830375">
    <property type="component" value="Unassembled WGS sequence"/>
</dbReference>
<reference evidence="1 2" key="1">
    <citation type="submission" date="2022-01" db="EMBL/GenBank/DDBJ databases">
        <title>A high-quality chromosome-level genome assembly of rohu carp, Labeo rohita.</title>
        <authorList>
            <person name="Arick M.A. II"/>
            <person name="Hsu C.-Y."/>
            <person name="Magbanua Z."/>
            <person name="Pechanova O."/>
            <person name="Grover C."/>
            <person name="Miller E."/>
            <person name="Thrash A."/>
            <person name="Ezzel L."/>
            <person name="Alam S."/>
            <person name="Benzie J."/>
            <person name="Hamilton M."/>
            <person name="Karsi A."/>
            <person name="Lawrence M.L."/>
            <person name="Peterson D.G."/>
        </authorList>
    </citation>
    <scope>NUCLEOTIDE SEQUENCE [LARGE SCALE GENOMIC DNA]</scope>
    <source>
        <strain evidence="2">BAU-BD-2019</strain>
        <tissue evidence="1">Blood</tissue>
    </source>
</reference>
<accession>A0ABQ8L108</accession>
<evidence type="ECO:0000313" key="2">
    <source>
        <dbReference type="Proteomes" id="UP000830375"/>
    </source>
</evidence>
<sequence length="158" mass="18315">MEFFHRYLQDFISMTMNVKSEVDLKLLRGALTCSVHELRGGQEAHESEVISLAWVHAAYHHFKNRIQNLYRMISIEPQIAHMLTDNRCAIEGTELVLDMYAAVACIEYLEPQTLDGDVQSLAWLRRVKKLLVPIELVCCEESLRHYGEKSKQMVTHIQ</sequence>
<dbReference type="InterPro" id="IPR031248">
    <property type="entry name" value="RNF213"/>
</dbReference>
<protein>
    <submittedName>
        <fullName evidence="1">E3 ubiquitin-protein ligase rnf213-alpha</fullName>
    </submittedName>
</protein>
<proteinExistence type="predicted"/>
<dbReference type="PANTHER" id="PTHR22605:SF18">
    <property type="entry name" value="E3 UBIQUITIN-PROTEIN LIGASE RNF213-ALPHA"/>
    <property type="match status" value="1"/>
</dbReference>
<dbReference type="PANTHER" id="PTHR22605">
    <property type="entry name" value="RZ-TYPE DOMAIN-CONTAINING PROTEIN"/>
    <property type="match status" value="1"/>
</dbReference>
<evidence type="ECO:0000313" key="1">
    <source>
        <dbReference type="EMBL" id="KAI2644024.1"/>
    </source>
</evidence>
<keyword evidence="2" id="KW-1185">Reference proteome</keyword>